<evidence type="ECO:0000313" key="2">
    <source>
        <dbReference type="Proteomes" id="UP000321938"/>
    </source>
</evidence>
<name>A0A5C7B8E7_9FLAO</name>
<accession>A0A5C7B8E7</accession>
<reference evidence="1 2" key="1">
    <citation type="submission" date="2019-08" db="EMBL/GenBank/DDBJ databases">
        <title>Genome of Psychroserpens burtonensis ACAM 167.</title>
        <authorList>
            <person name="Bowman J.P."/>
        </authorList>
    </citation>
    <scope>NUCLEOTIDE SEQUENCE [LARGE SCALE GENOMIC DNA]</scope>
    <source>
        <strain evidence="1 2">ACAM 167</strain>
    </source>
</reference>
<sequence length="72" mass="8499">MRRIKTVEKEILRCKAQIKASYTHGEALSKQSIDVIESFQTKLDFLNNERLQIKTTKSIRVIDFRVVEPYRS</sequence>
<protein>
    <submittedName>
        <fullName evidence="1">Uncharacterized protein</fullName>
    </submittedName>
</protein>
<dbReference type="Proteomes" id="UP000321938">
    <property type="component" value="Unassembled WGS sequence"/>
</dbReference>
<organism evidence="1 2">
    <name type="scientific">Psychroserpens burtonensis</name>
    <dbReference type="NCBI Taxonomy" id="49278"/>
    <lineage>
        <taxon>Bacteria</taxon>
        <taxon>Pseudomonadati</taxon>
        <taxon>Bacteroidota</taxon>
        <taxon>Flavobacteriia</taxon>
        <taxon>Flavobacteriales</taxon>
        <taxon>Flavobacteriaceae</taxon>
        <taxon>Psychroserpens</taxon>
    </lineage>
</organism>
<dbReference type="EMBL" id="VOSB01000007">
    <property type="protein sequence ID" value="TXE18590.1"/>
    <property type="molecule type" value="Genomic_DNA"/>
</dbReference>
<evidence type="ECO:0000313" key="1">
    <source>
        <dbReference type="EMBL" id="TXE18590.1"/>
    </source>
</evidence>
<keyword evidence="2" id="KW-1185">Reference proteome</keyword>
<gene>
    <name evidence="1" type="ORF">ES692_05985</name>
</gene>
<proteinExistence type="predicted"/>
<dbReference type="AlphaFoldDB" id="A0A5C7B8E7"/>
<comment type="caution">
    <text evidence="1">The sequence shown here is derived from an EMBL/GenBank/DDBJ whole genome shotgun (WGS) entry which is preliminary data.</text>
</comment>
<dbReference type="RefSeq" id="WP_147231349.1">
    <property type="nucleotide sequence ID" value="NZ_VOSB01000007.1"/>
</dbReference>